<keyword evidence="6" id="KW-0547">Nucleotide-binding</keyword>
<evidence type="ECO:0000313" key="19">
    <source>
        <dbReference type="Ensembl" id="ENSPTXP00000013606.1"/>
    </source>
</evidence>
<dbReference type="PANTHER" id="PTHR45703:SF4">
    <property type="entry name" value="DYNEIN AXONEMAL HEAVY CHAIN 17"/>
    <property type="match status" value="1"/>
</dbReference>
<sequence length="582" mass="65672">MLSFSFNIVLVIVIIFIIIIVNKPPVKESISKFMAYVHTSVNEMSYSYLTNERRYNYTTPKSFLEQIKLYQNLLLKKRKELTAKMERLENGLQKLSSTSAQVDDLKAKLAAQEVELKQKNEDADQLIQVVGTETEKVSKEKAIADEEEQKVALITEEVQQKQKDCEKDLAQAEPALAAAQQALNTLNKTNLTELKSFGSPPSAVSNVTAAVMVLMGSGGKVPKDRSWKAAKVAMAKVDSFLDSLIHFNKENIHENSLRALQPYLQDTTFNPELVASKSYAAAGLCSWVINIVRFYNVYCDVEPKRQALNKANAELANAQEKLANIKAKIAVSLNAKKHPRKLSVGGLASENVRWADSVRDFKLQENALCGDVLLITAFVSYLGYFSKKYRQDLMDHEEAVHGWSHSMLLPTTENIHSLTWQNESLPADRMSVENATILTNCERWPLMVDPQLQVMISSFSLLWEFLKVFLNAYHPDAVFLRYLDIVEQALAAGEVVLIENLEESVDPVLGPLLGRETIKKGRFIKIGDKECEYNPSFQLILHTKLANPHYQPEMQAQCTLINFTVTRDGLEDQLLYFCRPQS</sequence>
<reference evidence="19" key="1">
    <citation type="submission" date="2025-08" db="UniProtKB">
        <authorList>
            <consortium name="Ensembl"/>
        </authorList>
    </citation>
    <scope>IDENTIFICATION</scope>
</reference>
<dbReference type="InterPro" id="IPR035706">
    <property type="entry name" value="AAA_9"/>
</dbReference>
<dbReference type="OMA" id="CHEYEIP"/>
<evidence type="ECO:0000256" key="8">
    <source>
        <dbReference type="ARBA" id="ARBA00023017"/>
    </source>
</evidence>
<feature type="domain" description="Dynein heavy chain coiled coil stalk" evidence="16">
    <location>
        <begin position="344"/>
        <end position="396"/>
    </location>
</feature>
<dbReference type="Pfam" id="PF12781">
    <property type="entry name" value="AAA_9"/>
    <property type="match status" value="1"/>
</dbReference>
<proteinExistence type="inferred from homology"/>
<keyword evidence="8" id="KW-0243">Dynein</keyword>
<feature type="domain" description="Dynein heavy chain coiled coil stalk" evidence="16">
    <location>
        <begin position="86"/>
        <end position="335"/>
    </location>
</feature>
<dbReference type="Gene3D" id="1.20.920.20">
    <property type="match status" value="1"/>
</dbReference>
<organism evidence="19 20">
    <name type="scientific">Pseudonaja textilis</name>
    <name type="common">Eastern brown snake</name>
    <dbReference type="NCBI Taxonomy" id="8673"/>
    <lineage>
        <taxon>Eukaryota</taxon>
        <taxon>Metazoa</taxon>
        <taxon>Chordata</taxon>
        <taxon>Craniata</taxon>
        <taxon>Vertebrata</taxon>
        <taxon>Euteleostomi</taxon>
        <taxon>Lepidosauria</taxon>
        <taxon>Squamata</taxon>
        <taxon>Bifurcata</taxon>
        <taxon>Unidentata</taxon>
        <taxon>Episquamata</taxon>
        <taxon>Toxicofera</taxon>
        <taxon>Serpentes</taxon>
        <taxon>Colubroidea</taxon>
        <taxon>Elapidae</taxon>
        <taxon>Hydrophiinae</taxon>
        <taxon>Pseudonaja</taxon>
    </lineage>
</organism>
<feature type="domain" description="Dynein heavy chain ATP-binding dynein motor region" evidence="18">
    <location>
        <begin position="419"/>
        <end position="575"/>
    </location>
</feature>
<evidence type="ECO:0000256" key="2">
    <source>
        <dbReference type="ARBA" id="ARBA00008887"/>
    </source>
</evidence>
<evidence type="ECO:0008006" key="21">
    <source>
        <dbReference type="Google" id="ProtNLM"/>
    </source>
</evidence>
<dbReference type="GO" id="GO:0007018">
    <property type="term" value="P:microtubule-based movement"/>
    <property type="evidence" value="ECO:0007669"/>
    <property type="project" value="InterPro"/>
</dbReference>
<feature type="domain" description="Dynein heavy chain AAA module D4" evidence="17">
    <location>
        <begin position="25"/>
        <end position="73"/>
    </location>
</feature>
<dbReference type="InterPro" id="IPR027417">
    <property type="entry name" value="P-loop_NTPase"/>
</dbReference>
<dbReference type="GO" id="GO:0005524">
    <property type="term" value="F:ATP binding"/>
    <property type="evidence" value="ECO:0007669"/>
    <property type="project" value="UniProtKB-KW"/>
</dbReference>
<keyword evidence="12" id="KW-0206">Cytoskeleton</keyword>
<dbReference type="PANTHER" id="PTHR45703">
    <property type="entry name" value="DYNEIN HEAVY CHAIN"/>
    <property type="match status" value="1"/>
</dbReference>
<dbReference type="GO" id="GO:0005930">
    <property type="term" value="C:axoneme"/>
    <property type="evidence" value="ECO:0007669"/>
    <property type="project" value="UniProtKB-SubCell"/>
</dbReference>
<evidence type="ECO:0000256" key="12">
    <source>
        <dbReference type="ARBA" id="ARBA00023212"/>
    </source>
</evidence>
<evidence type="ECO:0000259" key="16">
    <source>
        <dbReference type="Pfam" id="PF12777"/>
    </source>
</evidence>
<keyword evidence="15" id="KW-0812">Transmembrane</keyword>
<evidence type="ECO:0000256" key="10">
    <source>
        <dbReference type="ARBA" id="ARBA00023069"/>
    </source>
</evidence>
<feature type="transmembrane region" description="Helical" evidence="15">
    <location>
        <begin position="6"/>
        <end position="22"/>
    </location>
</feature>
<dbReference type="Pfam" id="PF12780">
    <property type="entry name" value="AAA_8"/>
    <property type="match status" value="1"/>
</dbReference>
<keyword evidence="7" id="KW-0067">ATP-binding</keyword>
<dbReference type="InterPro" id="IPR026983">
    <property type="entry name" value="DHC"/>
</dbReference>
<keyword evidence="20" id="KW-1185">Reference proteome</keyword>
<feature type="coiled-coil region" evidence="14">
    <location>
        <begin position="71"/>
        <end position="164"/>
    </location>
</feature>
<dbReference type="FunFam" id="1.20.920.20:FF:000003">
    <property type="entry name" value="Dynein axonemal heavy chain 17"/>
    <property type="match status" value="1"/>
</dbReference>
<evidence type="ECO:0000256" key="4">
    <source>
        <dbReference type="ARBA" id="ARBA00022701"/>
    </source>
</evidence>
<name>A0A670YY35_PSETE</name>
<dbReference type="GO" id="GO:0005874">
    <property type="term" value="C:microtubule"/>
    <property type="evidence" value="ECO:0007669"/>
    <property type="project" value="UniProtKB-KW"/>
</dbReference>
<evidence type="ECO:0000259" key="18">
    <source>
        <dbReference type="Pfam" id="PF12781"/>
    </source>
</evidence>
<evidence type="ECO:0000256" key="6">
    <source>
        <dbReference type="ARBA" id="ARBA00022741"/>
    </source>
</evidence>
<dbReference type="AlphaFoldDB" id="A0A670YY35"/>
<keyword evidence="15" id="KW-0472">Membrane</keyword>
<dbReference type="GO" id="GO:0030286">
    <property type="term" value="C:dynein complex"/>
    <property type="evidence" value="ECO:0007669"/>
    <property type="project" value="UniProtKB-KW"/>
</dbReference>
<evidence type="ECO:0000256" key="3">
    <source>
        <dbReference type="ARBA" id="ARBA00022490"/>
    </source>
</evidence>
<evidence type="ECO:0000256" key="15">
    <source>
        <dbReference type="SAM" id="Phobius"/>
    </source>
</evidence>
<keyword evidence="4" id="KW-0493">Microtubule</keyword>
<dbReference type="Ensembl" id="ENSPTXT00000014035.1">
    <property type="protein sequence ID" value="ENSPTXP00000013606.1"/>
    <property type="gene ID" value="ENSPTXG00000009476.1"/>
</dbReference>
<dbReference type="GO" id="GO:0045505">
    <property type="term" value="F:dynein intermediate chain binding"/>
    <property type="evidence" value="ECO:0007669"/>
    <property type="project" value="InterPro"/>
</dbReference>
<evidence type="ECO:0000256" key="1">
    <source>
        <dbReference type="ARBA" id="ARBA00004430"/>
    </source>
</evidence>
<dbReference type="GeneTree" id="ENSGT00940000154076"/>
<keyword evidence="5" id="KW-0677">Repeat</keyword>
<keyword evidence="9 14" id="KW-0175">Coiled coil</keyword>
<keyword evidence="3" id="KW-0963">Cytoplasm</keyword>
<protein>
    <recommendedName>
        <fullName evidence="21">Dynein cytoplasmic 1 heavy chain 1</fullName>
    </recommendedName>
</protein>
<keyword evidence="13" id="KW-0966">Cell projection</keyword>
<evidence type="ECO:0000256" key="13">
    <source>
        <dbReference type="ARBA" id="ARBA00023273"/>
    </source>
</evidence>
<dbReference type="InterPro" id="IPR024317">
    <property type="entry name" value="Dynein_heavy_chain_D4_dom"/>
</dbReference>
<evidence type="ECO:0000313" key="20">
    <source>
        <dbReference type="Proteomes" id="UP000472273"/>
    </source>
</evidence>
<reference evidence="19" key="2">
    <citation type="submission" date="2025-09" db="UniProtKB">
        <authorList>
            <consortium name="Ensembl"/>
        </authorList>
    </citation>
    <scope>IDENTIFICATION</scope>
</reference>
<comment type="similarity">
    <text evidence="2">Belongs to the dynein heavy chain family.</text>
</comment>
<evidence type="ECO:0000256" key="5">
    <source>
        <dbReference type="ARBA" id="ARBA00022737"/>
    </source>
</evidence>
<evidence type="ECO:0000256" key="7">
    <source>
        <dbReference type="ARBA" id="ARBA00022840"/>
    </source>
</evidence>
<evidence type="ECO:0000256" key="9">
    <source>
        <dbReference type="ARBA" id="ARBA00023054"/>
    </source>
</evidence>
<evidence type="ECO:0000259" key="17">
    <source>
        <dbReference type="Pfam" id="PF12780"/>
    </source>
</evidence>
<keyword evidence="10" id="KW-0969">Cilium</keyword>
<evidence type="ECO:0000256" key="14">
    <source>
        <dbReference type="SAM" id="Coils"/>
    </source>
</evidence>
<keyword evidence="15" id="KW-1133">Transmembrane helix</keyword>
<dbReference type="Gene3D" id="3.40.50.300">
    <property type="entry name" value="P-loop containing nucleotide triphosphate hydrolases"/>
    <property type="match status" value="1"/>
</dbReference>
<feature type="coiled-coil region" evidence="14">
    <location>
        <begin position="301"/>
        <end position="335"/>
    </location>
</feature>
<dbReference type="InterPro" id="IPR024743">
    <property type="entry name" value="Dynein_HC_stalk"/>
</dbReference>
<evidence type="ECO:0000256" key="11">
    <source>
        <dbReference type="ARBA" id="ARBA00023175"/>
    </source>
</evidence>
<accession>A0A670YY35</accession>
<dbReference type="GO" id="GO:0051959">
    <property type="term" value="F:dynein light intermediate chain binding"/>
    <property type="evidence" value="ECO:0007669"/>
    <property type="project" value="InterPro"/>
</dbReference>
<dbReference type="FunFam" id="3.40.50.300:FF:000049">
    <property type="entry name" value="Dynein, axonemal, heavy chain 5"/>
    <property type="match status" value="1"/>
</dbReference>
<comment type="subcellular location">
    <subcellularLocation>
        <location evidence="1">Cytoplasm</location>
        <location evidence="1">Cytoskeleton</location>
        <location evidence="1">Cilium axoneme</location>
    </subcellularLocation>
</comment>
<dbReference type="Proteomes" id="UP000472273">
    <property type="component" value="Unplaced"/>
</dbReference>
<keyword evidence="11" id="KW-0505">Motor protein</keyword>
<dbReference type="Pfam" id="PF12777">
    <property type="entry name" value="MT"/>
    <property type="match status" value="2"/>
</dbReference>